<dbReference type="Proteomes" id="UP000609531">
    <property type="component" value="Unassembled WGS sequence"/>
</dbReference>
<dbReference type="AlphaFoldDB" id="A0A934ING3"/>
<evidence type="ECO:0008006" key="3">
    <source>
        <dbReference type="Google" id="ProtNLM"/>
    </source>
</evidence>
<organism evidence="1 2">
    <name type="scientific">Acuticoccus mangrovi</name>
    <dbReference type="NCBI Taxonomy" id="2796142"/>
    <lineage>
        <taxon>Bacteria</taxon>
        <taxon>Pseudomonadati</taxon>
        <taxon>Pseudomonadota</taxon>
        <taxon>Alphaproteobacteria</taxon>
        <taxon>Hyphomicrobiales</taxon>
        <taxon>Amorphaceae</taxon>
        <taxon>Acuticoccus</taxon>
    </lineage>
</organism>
<protein>
    <recommendedName>
        <fullName evidence="3">Glycosyltransferase subfamily 4-like N-terminal domain-containing protein</fullName>
    </recommendedName>
</protein>
<keyword evidence="2" id="KW-1185">Reference proteome</keyword>
<dbReference type="RefSeq" id="WP_198881590.1">
    <property type="nucleotide sequence ID" value="NZ_JAEKJA010000006.1"/>
</dbReference>
<proteinExistence type="predicted"/>
<dbReference type="EMBL" id="JAEKJA010000006">
    <property type="protein sequence ID" value="MBJ3775686.1"/>
    <property type="molecule type" value="Genomic_DNA"/>
</dbReference>
<reference evidence="1" key="1">
    <citation type="submission" date="2020-12" db="EMBL/GenBank/DDBJ databases">
        <title>Bacterial taxonomy.</title>
        <authorList>
            <person name="Pan X."/>
        </authorList>
    </citation>
    <scope>NUCLEOTIDE SEQUENCE</scope>
    <source>
        <strain evidence="1">B2012</strain>
    </source>
</reference>
<accession>A0A934ING3</accession>
<gene>
    <name evidence="1" type="ORF">JCR33_08325</name>
</gene>
<comment type="caution">
    <text evidence="1">The sequence shown here is derived from an EMBL/GenBank/DDBJ whole genome shotgun (WGS) entry which is preliminary data.</text>
</comment>
<evidence type="ECO:0000313" key="1">
    <source>
        <dbReference type="EMBL" id="MBJ3775686.1"/>
    </source>
</evidence>
<sequence>MSEPPIDRPPSISREPPSAEPAAAIDVVSICDWLPPDFGAVGQYAVLAAREEAAAGANVVLVGLSSAGSARAAEQVGEGTLTTVRLSAAAYAKHRTLARLWWTVVTNTRLLLAAWPYLRRAERVRFTGSPPFFLHWIAAANLLLRRRLVYRISDFHPECAIAERGRCGPLLYLALATTRFWRRRVDTFEALGLDQVRRLIAGGIDPARVVLRPDPSPATITAETAPLPRPSAADGAVLLLYSGNWGVAHDAATFLSAYRAHHVLGSGRVILWLNALGAKAGEVRTQLTAEGIPFVDGSPVPLDELAGLLVTPDAHLVTLLDPFVGYVLPSKIHGAIASRRPVLFVGSAGSDVHRLAKGAELPFYRRVDVGADRQLEEVFEALADHVAATRRAALTLHGDNVVSFLEAAASLRARRERHPPARPAAR</sequence>
<name>A0A934ING3_9HYPH</name>
<evidence type="ECO:0000313" key="2">
    <source>
        <dbReference type="Proteomes" id="UP000609531"/>
    </source>
</evidence>
<dbReference type="SUPFAM" id="SSF53756">
    <property type="entry name" value="UDP-Glycosyltransferase/glycogen phosphorylase"/>
    <property type="match status" value="1"/>
</dbReference>